<feature type="region of interest" description="Disordered" evidence="1">
    <location>
        <begin position="1"/>
        <end position="35"/>
    </location>
</feature>
<evidence type="ECO:0000256" key="1">
    <source>
        <dbReference type="SAM" id="MobiDB-lite"/>
    </source>
</evidence>
<comment type="caution">
    <text evidence="2">The sequence shown here is derived from an EMBL/GenBank/DDBJ whole genome shotgun (WGS) entry which is preliminary data.</text>
</comment>
<proteinExistence type="predicted"/>
<gene>
    <name evidence="2" type="ORF">PGLA1383_LOCUS1515</name>
</gene>
<dbReference type="InterPro" id="IPR012295">
    <property type="entry name" value="TBP_dom_sf"/>
</dbReference>
<dbReference type="Gene3D" id="3.30.310.10">
    <property type="entry name" value="TATA-Binding Protein"/>
    <property type="match status" value="1"/>
</dbReference>
<sequence length="91" mass="9920">VKSMLDASQPRVRVPCRLPEGSVSQPGPESDDRPGVQAEVFAGGKVRIQGARSEEELRECTRWLLPVLEAARCSTLVAGGRMQDGEEDEEI</sequence>
<dbReference type="AlphaFoldDB" id="A0A813D2F0"/>
<evidence type="ECO:0000313" key="3">
    <source>
        <dbReference type="Proteomes" id="UP000654075"/>
    </source>
</evidence>
<name>A0A813D2F0_POLGL</name>
<keyword evidence="3" id="KW-1185">Reference proteome</keyword>
<dbReference type="EMBL" id="CAJNNV010000413">
    <property type="protein sequence ID" value="CAE8582518.1"/>
    <property type="molecule type" value="Genomic_DNA"/>
</dbReference>
<protein>
    <submittedName>
        <fullName evidence="2">Uncharacterized protein</fullName>
    </submittedName>
</protein>
<accession>A0A813D2F0</accession>
<feature type="non-terminal residue" evidence="2">
    <location>
        <position position="91"/>
    </location>
</feature>
<dbReference type="Proteomes" id="UP000654075">
    <property type="component" value="Unassembled WGS sequence"/>
</dbReference>
<reference evidence="2" key="1">
    <citation type="submission" date="2021-02" db="EMBL/GenBank/DDBJ databases">
        <authorList>
            <person name="Dougan E. K."/>
            <person name="Rhodes N."/>
            <person name="Thang M."/>
            <person name="Chan C."/>
        </authorList>
    </citation>
    <scope>NUCLEOTIDE SEQUENCE</scope>
</reference>
<evidence type="ECO:0000313" key="2">
    <source>
        <dbReference type="EMBL" id="CAE8582518.1"/>
    </source>
</evidence>
<organism evidence="2 3">
    <name type="scientific">Polarella glacialis</name>
    <name type="common">Dinoflagellate</name>
    <dbReference type="NCBI Taxonomy" id="89957"/>
    <lineage>
        <taxon>Eukaryota</taxon>
        <taxon>Sar</taxon>
        <taxon>Alveolata</taxon>
        <taxon>Dinophyceae</taxon>
        <taxon>Suessiales</taxon>
        <taxon>Suessiaceae</taxon>
        <taxon>Polarella</taxon>
    </lineage>
</organism>
<dbReference type="SUPFAM" id="SSF55945">
    <property type="entry name" value="TATA-box binding protein-like"/>
    <property type="match status" value="1"/>
</dbReference>